<evidence type="ECO:0000256" key="3">
    <source>
        <dbReference type="ARBA" id="ARBA00022741"/>
    </source>
</evidence>
<evidence type="ECO:0000259" key="9">
    <source>
        <dbReference type="PROSITE" id="PS50893"/>
    </source>
</evidence>
<evidence type="ECO:0000256" key="2">
    <source>
        <dbReference type="ARBA" id="ARBA00022692"/>
    </source>
</evidence>
<feature type="transmembrane region" description="Helical" evidence="8">
    <location>
        <begin position="1311"/>
        <end position="1333"/>
    </location>
</feature>
<feature type="transmembrane region" description="Helical" evidence="8">
    <location>
        <begin position="687"/>
        <end position="713"/>
    </location>
</feature>
<name>A0A443SGK8_9ACAR</name>
<feature type="transmembrane region" description="Helical" evidence="8">
    <location>
        <begin position="1345"/>
        <end position="1365"/>
    </location>
</feature>
<dbReference type="PROSITE" id="PS50893">
    <property type="entry name" value="ABC_TRANSPORTER_2"/>
    <property type="match status" value="2"/>
</dbReference>
<evidence type="ECO:0000256" key="4">
    <source>
        <dbReference type="ARBA" id="ARBA00022840"/>
    </source>
</evidence>
<protein>
    <submittedName>
        <fullName evidence="11">ATP-binding cassette transporter sub-family H 88708-like protein</fullName>
    </submittedName>
</protein>
<dbReference type="PANTHER" id="PTHR43038:SF3">
    <property type="entry name" value="ABC TRANSPORTER G FAMILY MEMBER 20 ISOFORM X1"/>
    <property type="match status" value="1"/>
</dbReference>
<feature type="transmembrane region" description="Helical" evidence="8">
    <location>
        <begin position="642"/>
        <end position="666"/>
    </location>
</feature>
<accession>A0A443SGK8</accession>
<dbReference type="InterPro" id="IPR003593">
    <property type="entry name" value="AAA+_ATPase"/>
</dbReference>
<feature type="transmembrane region" description="Helical" evidence="8">
    <location>
        <begin position="1404"/>
        <end position="1427"/>
    </location>
</feature>
<comment type="subcellular location">
    <subcellularLocation>
        <location evidence="1">Membrane</location>
        <topology evidence="1">Multi-pass membrane protein</topology>
    </subcellularLocation>
</comment>
<gene>
    <name evidence="11" type="ORF">B4U80_08124</name>
</gene>
<dbReference type="InterPro" id="IPR013525">
    <property type="entry name" value="ABC2_TM"/>
</dbReference>
<dbReference type="EMBL" id="NCKV01002571">
    <property type="protein sequence ID" value="RWS26667.1"/>
    <property type="molecule type" value="Genomic_DNA"/>
</dbReference>
<dbReference type="VEuPathDB" id="VectorBase:LDEU005373"/>
<sequence length="1429" mass="160666">MGKHCANQPTQKEEEEDTRDTNVPIHVNDNEEFDNEAFTISHKYLTGVKKEDINNINGHLDGTLMLTYVDDEKEMNGLTDVEEPLVKHKFGLNISPSSVTKRKHECAVFISNVCYTFGKVVALRNVSSTIARGEIYGLLGPSGCGKTTLLRCIVGVTKPKSGEITVFGEKPGTAQSSVPGTGVGYMPQDIALYNEFTIGETIHYFGQIYGMSKDLRNKRIEFLIAFLDLPDANRQIQTLSGGQKRRASLAAALIHNPPLLILDEPTVGVDPLLRESIWHHLIELTRTENMTIIVTTHYIEEARKAYKVGLMRMGQLLVEDKPNNLITKYNANNLETVFLKVCEMAKNTPQVFEEQTKRSPIISREKMARIRMSGQNPLELRNSYNKIGALMNKGVLRLRRNVIELIFQTILPALQIMLFCLCIGQDPHDLDVAVYNPDQNYSLRFMKEIEPEYFNFINYSSFDGAVNAVKNGDTWAAITFDANYSLYLNQRFQLFANITNDTLSKKFPIQITIISQMLNASARFVQKLIEETPIQFSDQDTSFGTKVAKALLERNKSTVEALNALKMLLNVLPPNQFPYQNDSLSLLVSLLEKVSNNFAQDLLALDSIADELMLNKKAVSEPFLEIVQPPIYGTARPSFRDFAAPGLILGVTYILAVGLTALAFVIDRKGGQLERTLIAGVHPIHILIAHIVIQVAIILLQTAFLLFSVFVVFDIPLRGSIILVILLTLVQGISGMSFGFLISSFCKEEQLAILLAVASFYPNLILSGIFWPLEGMPTGLRYISYFMPQTLPIKALRSIISRGWGICLQISMSDDLVEVATHHEDHDKGYGLLGPSGCGKSTLLRSIVGIIRPKTGEITVFGVKPGSRHSFIPGPGVGYMPQEIALYNELTIQENINYYGRIYGLSKSVRKERFEFLIKFLDLPEANRKIRNLRFDKMNIEDFIELHLVIGLMRLGQLLVEDKPDNLLAKYNVNNLEDVFLKVCELSKQSPQLFSEKQIIENTENEAAHIELATPGRCKKHFNKISAVTIKGAKRIQRNKAKSFTVMYIYRELIFQTILPALQVILFCLCIGSDPHDLNVSVYDPDDNYSHRFLNELSNKTFKFINHPNFESAVDAVRDGDAWVAMTFHENFTDYVNKRLSLFTILTPDDLKNSKVQLYADMTNYPIQVILATQVVNASVKFARKLIEEIQLPNITNTTGDLPDFETKKQSLTDPYYLFHPPIYGSLQPSFRDFAAAGLILAVILILAVALTALSIVMDRKGGQLERTLIAGVHPIHILIGHLIIQVTIVFLQTLLLLFCVFVLFDIQLKGNFGLVFSLTVFQGIVGMSYGFLISSFCREEQLALFITQGSFYPNLILSGIFWPVEGMPIVLQYISYAMPQTLPIRALRAIISRGWDLKYMTVWLGFVASFGWMLIFNSIAVVIMIYNN</sequence>
<dbReference type="Pfam" id="PF00005">
    <property type="entry name" value="ABC_tran"/>
    <property type="match status" value="2"/>
</dbReference>
<dbReference type="InterPro" id="IPR003439">
    <property type="entry name" value="ABC_transporter-like_ATP-bd"/>
</dbReference>
<feature type="transmembrane region" description="Helical" evidence="8">
    <location>
        <begin position="751"/>
        <end position="773"/>
    </location>
</feature>
<feature type="domain" description="ABC transporter" evidence="9">
    <location>
        <begin position="780"/>
        <end position="1040"/>
    </location>
</feature>
<reference evidence="11 12" key="1">
    <citation type="journal article" date="2018" name="Gigascience">
        <title>Genomes of trombidid mites reveal novel predicted allergens and laterally-transferred genes associated with secondary metabolism.</title>
        <authorList>
            <person name="Dong X."/>
            <person name="Chaisiri K."/>
            <person name="Xia D."/>
            <person name="Armstrong S.D."/>
            <person name="Fang Y."/>
            <person name="Donnelly M.J."/>
            <person name="Kadowaki T."/>
            <person name="McGarry J.W."/>
            <person name="Darby A.C."/>
            <person name="Makepeace B.L."/>
        </authorList>
    </citation>
    <scope>NUCLEOTIDE SEQUENCE [LARGE SCALE GENOMIC DNA]</scope>
    <source>
        <strain evidence="11">UoL-UT</strain>
    </source>
</reference>
<dbReference type="InterPro" id="IPR047817">
    <property type="entry name" value="ABC2_TM_bact-type"/>
</dbReference>
<proteinExistence type="predicted"/>
<organism evidence="11 12">
    <name type="scientific">Leptotrombidium deliense</name>
    <dbReference type="NCBI Taxonomy" id="299467"/>
    <lineage>
        <taxon>Eukaryota</taxon>
        <taxon>Metazoa</taxon>
        <taxon>Ecdysozoa</taxon>
        <taxon>Arthropoda</taxon>
        <taxon>Chelicerata</taxon>
        <taxon>Arachnida</taxon>
        <taxon>Acari</taxon>
        <taxon>Acariformes</taxon>
        <taxon>Trombidiformes</taxon>
        <taxon>Prostigmata</taxon>
        <taxon>Anystina</taxon>
        <taxon>Parasitengona</taxon>
        <taxon>Trombiculoidea</taxon>
        <taxon>Trombiculidae</taxon>
        <taxon>Leptotrombidium</taxon>
    </lineage>
</organism>
<evidence type="ECO:0000256" key="7">
    <source>
        <dbReference type="SAM" id="MobiDB-lite"/>
    </source>
</evidence>
<keyword evidence="5 8" id="KW-1133">Transmembrane helix</keyword>
<dbReference type="OrthoDB" id="10255969at2759"/>
<evidence type="ECO:0000256" key="1">
    <source>
        <dbReference type="ARBA" id="ARBA00004141"/>
    </source>
</evidence>
<dbReference type="Gene3D" id="3.40.50.300">
    <property type="entry name" value="P-loop containing nucleotide triphosphate hydrolases"/>
    <property type="match status" value="2"/>
</dbReference>
<feature type="transmembrane region" description="Helical" evidence="8">
    <location>
        <begin position="1278"/>
        <end position="1305"/>
    </location>
</feature>
<keyword evidence="2 8" id="KW-0812">Transmembrane</keyword>
<evidence type="ECO:0000256" key="5">
    <source>
        <dbReference type="ARBA" id="ARBA00022989"/>
    </source>
</evidence>
<evidence type="ECO:0000313" key="11">
    <source>
        <dbReference type="EMBL" id="RWS26667.1"/>
    </source>
</evidence>
<dbReference type="GO" id="GO:0005524">
    <property type="term" value="F:ATP binding"/>
    <property type="evidence" value="ECO:0007669"/>
    <property type="project" value="UniProtKB-KW"/>
</dbReference>
<feature type="region of interest" description="Disordered" evidence="7">
    <location>
        <begin position="1"/>
        <end position="26"/>
    </location>
</feature>
<dbReference type="PROSITE" id="PS00211">
    <property type="entry name" value="ABC_TRANSPORTER_1"/>
    <property type="match status" value="1"/>
</dbReference>
<feature type="transmembrane region" description="Helical" evidence="8">
    <location>
        <begin position="719"/>
        <end position="742"/>
    </location>
</feature>
<evidence type="ECO:0000313" key="12">
    <source>
        <dbReference type="Proteomes" id="UP000288716"/>
    </source>
</evidence>
<dbReference type="SUPFAM" id="SSF52540">
    <property type="entry name" value="P-loop containing nucleoside triphosphate hydrolases"/>
    <property type="match status" value="2"/>
</dbReference>
<keyword evidence="12" id="KW-1185">Reference proteome</keyword>
<keyword evidence="6 8" id="KW-0472">Membrane</keyword>
<dbReference type="InterPro" id="IPR027417">
    <property type="entry name" value="P-loop_NTPase"/>
</dbReference>
<feature type="domain" description="ABC transporter" evidence="9">
    <location>
        <begin position="108"/>
        <end position="338"/>
    </location>
</feature>
<dbReference type="InterPro" id="IPR017871">
    <property type="entry name" value="ABC_transporter-like_CS"/>
</dbReference>
<dbReference type="SMART" id="SM00382">
    <property type="entry name" value="AAA"/>
    <property type="match status" value="2"/>
</dbReference>
<feature type="transmembrane region" description="Helical" evidence="8">
    <location>
        <begin position="1234"/>
        <end position="1257"/>
    </location>
</feature>
<dbReference type="Proteomes" id="UP000288716">
    <property type="component" value="Unassembled WGS sequence"/>
</dbReference>
<evidence type="ECO:0000256" key="6">
    <source>
        <dbReference type="ARBA" id="ARBA00023136"/>
    </source>
</evidence>
<keyword evidence="3" id="KW-0547">Nucleotide-binding</keyword>
<dbReference type="Pfam" id="PF12698">
    <property type="entry name" value="ABC2_membrane_3"/>
    <property type="match status" value="2"/>
</dbReference>
<dbReference type="PROSITE" id="PS51012">
    <property type="entry name" value="ABC_TM2"/>
    <property type="match status" value="1"/>
</dbReference>
<dbReference type="GO" id="GO:0016020">
    <property type="term" value="C:membrane"/>
    <property type="evidence" value="ECO:0007669"/>
    <property type="project" value="UniProtKB-SubCell"/>
</dbReference>
<dbReference type="PANTHER" id="PTHR43038">
    <property type="entry name" value="ATP-BINDING CASSETTE, SUB-FAMILY H, MEMBER 1"/>
    <property type="match status" value="1"/>
</dbReference>
<evidence type="ECO:0000259" key="10">
    <source>
        <dbReference type="PROSITE" id="PS51012"/>
    </source>
</evidence>
<comment type="caution">
    <text evidence="11">The sequence shown here is derived from an EMBL/GenBank/DDBJ whole genome shotgun (WGS) entry which is preliminary data.</text>
</comment>
<dbReference type="GO" id="GO:0140359">
    <property type="term" value="F:ABC-type transporter activity"/>
    <property type="evidence" value="ECO:0007669"/>
    <property type="project" value="InterPro"/>
</dbReference>
<dbReference type="STRING" id="299467.A0A443SGK8"/>
<keyword evidence="4 11" id="KW-0067">ATP-binding</keyword>
<feature type="domain" description="ABC transmembrane type-2" evidence="10">
    <location>
        <begin position="1199"/>
        <end position="1428"/>
    </location>
</feature>
<dbReference type="GO" id="GO:0016887">
    <property type="term" value="F:ATP hydrolysis activity"/>
    <property type="evidence" value="ECO:0007669"/>
    <property type="project" value="InterPro"/>
</dbReference>
<evidence type="ECO:0000256" key="8">
    <source>
        <dbReference type="SAM" id="Phobius"/>
    </source>
</evidence>